<dbReference type="Gene3D" id="2.40.160.50">
    <property type="entry name" value="membrane protein fhac: a member of the omp85/tpsb transporter family"/>
    <property type="match status" value="1"/>
</dbReference>
<evidence type="ECO:0000313" key="2">
    <source>
        <dbReference type="EMBL" id="MBC5851013.1"/>
    </source>
</evidence>
<dbReference type="RefSeq" id="WP_187025844.1">
    <property type="nucleotide sequence ID" value="NZ_JACRUP010000004.1"/>
</dbReference>
<dbReference type="PROSITE" id="PS51257">
    <property type="entry name" value="PROKAR_LIPOPROTEIN"/>
    <property type="match status" value="1"/>
</dbReference>
<proteinExistence type="predicted"/>
<gene>
    <name evidence="2" type="ORF">H8Q88_08535</name>
</gene>
<dbReference type="Proteomes" id="UP000615796">
    <property type="component" value="Unassembled WGS sequence"/>
</dbReference>
<sequence>MSKTLALSPIMGLMACLGLHSPHVLAEPVAWDQAGQVWQTQQSAHFVVHFRSELASSAARALDIAEQVHQELASQFAQMPSEKTHLTLVDDYDYSNGWATPLPYAQIRLIINPPSDVNGLEGNDEWLHLLIRHEYTHIIHMEMSDGAVTIGRGIVGRHPLLFPHALTPSMLLEGLAVYMESQNDHGVGRLHNSHFAMQMRMEVASGQLADMEQVVVANKRLPLGSNYLYGAYFVQYLAKTYGEESVQAFLTDYSGYLVPGLFLNLSARHIFGKDFFALWEEFRTDLNTQFADQLTSNTSFTYHELDAQPFEYLLAHDNDTLLAWRRNGDDRANLAQWDAKRGQWQSLISTKSLTSIDSHPTQGLVVSQINSYVDGRVFNDLYRYVDGQWLRLTEQQRFVQARWSHDGQSIFAVRHQQGLAELWQIELNGKQTQLWQGEPNWVLGDMAVSPNGDIYAAVKAPFQSWNIMRFDPITQSWIAVTETAATEHQLSFTAQGDLLFSADYTGRYQIYRLDLQSNIIEQLTAEIGGAFSPQSGPEGIVYQAYEHDGYHLRRVTSTQGLAEIALSTLPVAKTVNAAPIATVTATEKSQPIAYSPLSTLAPRYWMPVWQSDNNQSLFGVATSGSDVLGRHQYEIMAAWDSKNALAAYQFGYQYDNRWQATLSREHEFKFNALTGKDDRIVRQDDFTLQRNHLWHGFDDHLNVGVGTYWQKEALVKSPQGSHYADASNEWLAGGAIQWDNREGLLNIPGYAWGHYADLVWETNIDGDYSGQKWQAQWQANWDLPGRLRLTTHLAAGYADAKAKPFELGGYTGDEAQLYGRNELKLRGYGSAAQVGQQYATQSIELSRLLYRAERNWGLWPIGLGDISATAFVDSGSSWNSQQSYSALTGIGAELQVDAIVLYGNALPIHIGYAHGLDSKLGKDEVYIKLAAEF</sequence>
<protein>
    <submittedName>
        <fullName evidence="2">TolB</fullName>
    </submittedName>
</protein>
<keyword evidence="3" id="KW-1185">Reference proteome</keyword>
<keyword evidence="1" id="KW-0732">Signal</keyword>
<feature type="chain" id="PRO_5040740733" evidence="1">
    <location>
        <begin position="27"/>
        <end position="933"/>
    </location>
</feature>
<reference evidence="2" key="1">
    <citation type="submission" date="2020-08" db="EMBL/GenBank/DDBJ databases">
        <title>Genome Sequencing and Pan-Genome Analysis of Migratory bird Vibrio Strains, Inner Mongolia.</title>
        <authorList>
            <person name="Zheng L."/>
        </authorList>
    </citation>
    <scope>NUCLEOTIDE SEQUENCE</scope>
    <source>
        <strain evidence="2">M13F</strain>
    </source>
</reference>
<accession>A0A9X0UMG7</accession>
<dbReference type="InterPro" id="IPR011042">
    <property type="entry name" value="6-blade_b-propeller_TolB-like"/>
</dbReference>
<comment type="caution">
    <text evidence="2">The sequence shown here is derived from an EMBL/GenBank/DDBJ whole genome shotgun (WGS) entry which is preliminary data.</text>
</comment>
<dbReference type="EMBL" id="JACRUP010000004">
    <property type="protein sequence ID" value="MBC5851013.1"/>
    <property type="molecule type" value="Genomic_DNA"/>
</dbReference>
<dbReference type="SUPFAM" id="SSF82171">
    <property type="entry name" value="DPP6 N-terminal domain-like"/>
    <property type="match status" value="1"/>
</dbReference>
<organism evidence="2 3">
    <name type="scientific">Vibrio metschnikovii</name>
    <dbReference type="NCBI Taxonomy" id="28172"/>
    <lineage>
        <taxon>Bacteria</taxon>
        <taxon>Pseudomonadati</taxon>
        <taxon>Pseudomonadota</taxon>
        <taxon>Gammaproteobacteria</taxon>
        <taxon>Vibrionales</taxon>
        <taxon>Vibrionaceae</taxon>
        <taxon>Vibrio</taxon>
    </lineage>
</organism>
<evidence type="ECO:0000313" key="3">
    <source>
        <dbReference type="Proteomes" id="UP000615796"/>
    </source>
</evidence>
<dbReference type="AlphaFoldDB" id="A0A9X0UMG7"/>
<evidence type="ECO:0000256" key="1">
    <source>
        <dbReference type="SAM" id="SignalP"/>
    </source>
</evidence>
<feature type="signal peptide" evidence="1">
    <location>
        <begin position="1"/>
        <end position="26"/>
    </location>
</feature>
<dbReference type="Gene3D" id="2.120.10.30">
    <property type="entry name" value="TolB, C-terminal domain"/>
    <property type="match status" value="1"/>
</dbReference>
<name>A0A9X0UMG7_VIBME</name>